<name>A0A2Z2NUV0_9GAMM</name>
<gene>
    <name evidence="2" type="ORF">IMCC3135_12360</name>
</gene>
<evidence type="ECO:0000256" key="1">
    <source>
        <dbReference type="SAM" id="Phobius"/>
    </source>
</evidence>
<organism evidence="2 3">
    <name type="scientific">Granulosicoccus antarcticus IMCC3135</name>
    <dbReference type="NCBI Taxonomy" id="1192854"/>
    <lineage>
        <taxon>Bacteria</taxon>
        <taxon>Pseudomonadati</taxon>
        <taxon>Pseudomonadota</taxon>
        <taxon>Gammaproteobacteria</taxon>
        <taxon>Chromatiales</taxon>
        <taxon>Granulosicoccaceae</taxon>
        <taxon>Granulosicoccus</taxon>
    </lineage>
</organism>
<keyword evidence="1" id="KW-0472">Membrane</keyword>
<keyword evidence="3" id="KW-1185">Reference proteome</keyword>
<keyword evidence="1" id="KW-1133">Transmembrane helix</keyword>
<keyword evidence="1" id="KW-0812">Transmembrane</keyword>
<evidence type="ECO:0008006" key="4">
    <source>
        <dbReference type="Google" id="ProtNLM"/>
    </source>
</evidence>
<dbReference type="RefSeq" id="WP_088917860.1">
    <property type="nucleotide sequence ID" value="NZ_CP018632.1"/>
</dbReference>
<dbReference type="KEGG" id="gai:IMCC3135_12360"/>
<dbReference type="EMBL" id="CP018632">
    <property type="protein sequence ID" value="ASJ72560.1"/>
    <property type="molecule type" value="Genomic_DNA"/>
</dbReference>
<accession>A0A2Z2NUV0</accession>
<feature type="transmembrane region" description="Helical" evidence="1">
    <location>
        <begin position="20"/>
        <end position="39"/>
    </location>
</feature>
<protein>
    <recommendedName>
        <fullName evidence="4">Signal transduction histidine kinase dimerisation/phosphoacceptor domain-containing protein</fullName>
    </recommendedName>
</protein>
<evidence type="ECO:0000313" key="2">
    <source>
        <dbReference type="EMBL" id="ASJ72560.1"/>
    </source>
</evidence>
<dbReference type="AlphaFoldDB" id="A0A2Z2NUV0"/>
<evidence type="ECO:0000313" key="3">
    <source>
        <dbReference type="Proteomes" id="UP000250079"/>
    </source>
</evidence>
<sequence>MQAKIASLSKQAVAASRTNLTLVLALFMGLCALGLHLWVPNYSLLNIPVENVLHGLSLVAVGLVITGKYQGAEKVSREEAARARQLQAMLSMFMVVKHELHNDMQVVMGNAELAAMMVETGTGEAVEKPVRNINEAAALAIERIEQLSVFSASMKTSPAAIDINALMRETAARLTSEVPAIVMLRLELEPLSSRILVDRNLLSLSLSYLIRLAVKTLSHGGEIVVRTRSASIWTGQEHISATTEIFLVRGLGRSGNGSNAATLDRQQAKYVRILEEARSTTQALVERSGASVLVRPIETNSESLIKIGFVSAVVKGNLKEPVIIDEF</sequence>
<proteinExistence type="predicted"/>
<reference evidence="2 3" key="1">
    <citation type="submission" date="2016-12" db="EMBL/GenBank/DDBJ databases">
        <authorList>
            <person name="Song W.-J."/>
            <person name="Kurnit D.M."/>
        </authorList>
    </citation>
    <scope>NUCLEOTIDE SEQUENCE [LARGE SCALE GENOMIC DNA]</scope>
    <source>
        <strain evidence="2 3">IMCC3135</strain>
    </source>
</reference>
<dbReference type="Proteomes" id="UP000250079">
    <property type="component" value="Chromosome"/>
</dbReference>